<keyword evidence="10" id="KW-0969">Cilium</keyword>
<comment type="caution">
    <text evidence="10">The sequence shown here is derived from an EMBL/GenBank/DDBJ whole genome shotgun (WGS) entry which is preliminary data.</text>
</comment>
<comment type="similarity">
    <text evidence="2 5">Belongs to the flagella basal body rod proteins family.</text>
</comment>
<comment type="subcellular location">
    <subcellularLocation>
        <location evidence="1 5">Bacterial flagellum basal body</location>
    </subcellularLocation>
</comment>
<dbReference type="Pfam" id="PF07559">
    <property type="entry name" value="FlgE_D2"/>
    <property type="match status" value="1"/>
</dbReference>
<accession>A0ABT9V796</accession>
<sequence>MKNMQTKLDVIGNNIANVNTYGFKKGRVTFKDMMSQTVAGASASNETRGGTNPKQVGLGSTLATIDTIHDGSSLQTTNRSLDLGIDGDGYFVVRQGTAQYYTRAGNFYLDDNGLLVNGDGLAVQAYQYDNAGNLTNRLGDIAVNVNAVMPAQTTTIISAAGNLPANAIAEDTTATPPVKGFIYTQQIKVVDKNGNAHALDVHFKKTGENEWSLYINQDPNKADSTGTEIKFKADGTLDSDEEIDITNKIPIGKDADGNDIELELGDNGLTLNVSQLSQNSGTASALLDPDGSTEGKLESFNIGATGDITGVYSNGEIVTLGRLALAKFSNTSGLMKAGNNLFQETINSGTANIGAAGEGRGTLVSGSLEMSNVDLSEEFTEMIVAQRGFQANTRIITTSDEILQELVNLKR</sequence>
<dbReference type="InterPro" id="IPR053967">
    <property type="entry name" value="LlgE_F_G-like_D1"/>
</dbReference>
<evidence type="ECO:0000256" key="5">
    <source>
        <dbReference type="RuleBase" id="RU362116"/>
    </source>
</evidence>
<evidence type="ECO:0000259" key="9">
    <source>
        <dbReference type="Pfam" id="PF22692"/>
    </source>
</evidence>
<evidence type="ECO:0000256" key="3">
    <source>
        <dbReference type="ARBA" id="ARBA00019015"/>
    </source>
</evidence>
<evidence type="ECO:0000256" key="2">
    <source>
        <dbReference type="ARBA" id="ARBA00009677"/>
    </source>
</evidence>
<dbReference type="PANTHER" id="PTHR30435:SF1">
    <property type="entry name" value="FLAGELLAR HOOK PROTEIN FLGE"/>
    <property type="match status" value="1"/>
</dbReference>
<evidence type="ECO:0000259" key="8">
    <source>
        <dbReference type="Pfam" id="PF07559"/>
    </source>
</evidence>
<protein>
    <recommendedName>
        <fullName evidence="3 5">Flagellar hook protein FlgE</fullName>
    </recommendedName>
</protein>
<dbReference type="Pfam" id="PF06429">
    <property type="entry name" value="Flg_bbr_C"/>
    <property type="match status" value="1"/>
</dbReference>
<feature type="domain" description="Flagellar basal body rod protein N-terminal" evidence="6">
    <location>
        <begin position="1"/>
        <end position="24"/>
    </location>
</feature>
<proteinExistence type="inferred from homology"/>
<comment type="function">
    <text evidence="5">A flexible structure which links the flagellar filament to the drive apparatus in the basal body.</text>
</comment>
<keyword evidence="4 5" id="KW-0975">Bacterial flagellum</keyword>
<dbReference type="Gene3D" id="2.60.98.20">
    <property type="entry name" value="Flagellar hook protein FlgE"/>
    <property type="match status" value="1"/>
</dbReference>
<dbReference type="EMBL" id="JAUSTU010000015">
    <property type="protein sequence ID" value="MDQ0156809.1"/>
    <property type="molecule type" value="Genomic_DNA"/>
</dbReference>
<gene>
    <name evidence="10" type="ORF">J2S07_003132</name>
</gene>
<evidence type="ECO:0000313" key="10">
    <source>
        <dbReference type="EMBL" id="MDQ0156809.1"/>
    </source>
</evidence>
<dbReference type="PANTHER" id="PTHR30435">
    <property type="entry name" value="FLAGELLAR PROTEIN"/>
    <property type="match status" value="1"/>
</dbReference>
<evidence type="ECO:0000259" key="7">
    <source>
        <dbReference type="Pfam" id="PF06429"/>
    </source>
</evidence>
<name>A0ABT9V796_9BACL</name>
<dbReference type="InterPro" id="IPR020013">
    <property type="entry name" value="Flagellar_FlgE/F/G"/>
</dbReference>
<dbReference type="InterPro" id="IPR001444">
    <property type="entry name" value="Flag_bb_rod_N"/>
</dbReference>
<evidence type="ECO:0000256" key="1">
    <source>
        <dbReference type="ARBA" id="ARBA00004117"/>
    </source>
</evidence>
<keyword evidence="10" id="KW-0282">Flagellum</keyword>
<dbReference type="InterPro" id="IPR037058">
    <property type="entry name" value="Falgellar_hook_FlgE_sf"/>
</dbReference>
<dbReference type="Pfam" id="PF00460">
    <property type="entry name" value="Flg_bb_rod"/>
    <property type="match status" value="1"/>
</dbReference>
<dbReference type="InterPro" id="IPR010930">
    <property type="entry name" value="Flg_bb/hook_C_dom"/>
</dbReference>
<keyword evidence="11" id="KW-1185">Reference proteome</keyword>
<dbReference type="Pfam" id="PF22692">
    <property type="entry name" value="LlgE_F_G_D1"/>
    <property type="match status" value="1"/>
</dbReference>
<reference evidence="10 11" key="1">
    <citation type="submission" date="2023-07" db="EMBL/GenBank/DDBJ databases">
        <title>Genomic Encyclopedia of Type Strains, Phase IV (KMG-IV): sequencing the most valuable type-strain genomes for metagenomic binning, comparative biology and taxonomic classification.</title>
        <authorList>
            <person name="Goeker M."/>
        </authorList>
    </citation>
    <scope>NUCLEOTIDE SEQUENCE [LARGE SCALE GENOMIC DNA]</scope>
    <source>
        <strain evidence="10 11">DSM 23948</strain>
    </source>
</reference>
<feature type="domain" description="Flagellar hook protein FlgE D2" evidence="8">
    <location>
        <begin position="179"/>
        <end position="279"/>
    </location>
</feature>
<dbReference type="NCBIfam" id="TIGR03506">
    <property type="entry name" value="FlgEFG_subfam"/>
    <property type="match status" value="1"/>
</dbReference>
<dbReference type="Proteomes" id="UP001231362">
    <property type="component" value="Unassembled WGS sequence"/>
</dbReference>
<evidence type="ECO:0000313" key="11">
    <source>
        <dbReference type="Proteomes" id="UP001231362"/>
    </source>
</evidence>
<feature type="domain" description="Flagellar hook protein FlgE/F/G-like D1" evidence="9">
    <location>
        <begin position="85"/>
        <end position="161"/>
    </location>
</feature>
<evidence type="ECO:0000259" key="6">
    <source>
        <dbReference type="Pfam" id="PF00460"/>
    </source>
</evidence>
<dbReference type="SUPFAM" id="SSF117143">
    <property type="entry name" value="Flagellar hook protein flgE"/>
    <property type="match status" value="1"/>
</dbReference>
<evidence type="ECO:0000256" key="4">
    <source>
        <dbReference type="ARBA" id="ARBA00023143"/>
    </source>
</evidence>
<organism evidence="10 11">
    <name type="scientific">Anoxybacillus andreesenii</name>
    <dbReference type="NCBI Taxonomy" id="1325932"/>
    <lineage>
        <taxon>Bacteria</taxon>
        <taxon>Bacillati</taxon>
        <taxon>Bacillota</taxon>
        <taxon>Bacilli</taxon>
        <taxon>Bacillales</taxon>
        <taxon>Anoxybacillaceae</taxon>
        <taxon>Anoxybacillus</taxon>
    </lineage>
</organism>
<dbReference type="InterPro" id="IPR011491">
    <property type="entry name" value="FlgE_D2"/>
</dbReference>
<feature type="domain" description="Flagellar basal-body/hook protein C-terminal" evidence="7">
    <location>
        <begin position="365"/>
        <end position="409"/>
    </location>
</feature>
<keyword evidence="10" id="KW-0966">Cell projection</keyword>
<dbReference type="InterPro" id="IPR037925">
    <property type="entry name" value="FlgE/F/G-like"/>
</dbReference>